<accession>A0A7J7VIL7</accession>
<dbReference type="EMBL" id="JABWUV010000010">
    <property type="protein sequence ID" value="KAF6324850.1"/>
    <property type="molecule type" value="Genomic_DNA"/>
</dbReference>
<sequence length="167" mass="17490">MWDFRYGAGTPAPAASDPSRPEGIPGPARARGGGSEKVRRPRAPPARPPPPAGGGGGGGGGGVAESSRASAEGTKHRLSFQDSPGESPFSHSGVFASIHSQTPLRQSQLLPGALSGLQDLPQHRCPWNPPHLKETLLLKKGFGNMDSETFPEVYPYPYLEELMGLSG</sequence>
<evidence type="ECO:0000256" key="1">
    <source>
        <dbReference type="SAM" id="MobiDB-lite"/>
    </source>
</evidence>
<feature type="compositionally biased region" description="Low complexity" evidence="1">
    <location>
        <begin position="21"/>
        <end position="30"/>
    </location>
</feature>
<feature type="compositionally biased region" description="Gly residues" evidence="1">
    <location>
        <begin position="53"/>
        <end position="63"/>
    </location>
</feature>
<reference evidence="2 3" key="1">
    <citation type="journal article" date="2020" name="Nature">
        <title>Six reference-quality genomes reveal evolution of bat adaptations.</title>
        <authorList>
            <person name="Jebb D."/>
            <person name="Huang Z."/>
            <person name="Pippel M."/>
            <person name="Hughes G.M."/>
            <person name="Lavrichenko K."/>
            <person name="Devanna P."/>
            <person name="Winkler S."/>
            <person name="Jermiin L.S."/>
            <person name="Skirmuntt E.C."/>
            <person name="Katzourakis A."/>
            <person name="Burkitt-Gray L."/>
            <person name="Ray D.A."/>
            <person name="Sullivan K.A.M."/>
            <person name="Roscito J.G."/>
            <person name="Kirilenko B.M."/>
            <person name="Davalos L.M."/>
            <person name="Corthals A.P."/>
            <person name="Power M.L."/>
            <person name="Jones G."/>
            <person name="Ransome R.D."/>
            <person name="Dechmann D.K.N."/>
            <person name="Locatelli A.G."/>
            <person name="Puechmaille S.J."/>
            <person name="Fedrigo O."/>
            <person name="Jarvis E.D."/>
            <person name="Hiller M."/>
            <person name="Vernes S.C."/>
            <person name="Myers E.W."/>
            <person name="Teeling E.C."/>
        </authorList>
    </citation>
    <scope>NUCLEOTIDE SEQUENCE [LARGE SCALE GENOMIC DNA]</scope>
    <source>
        <strain evidence="2">MMyoMyo1</strain>
        <tissue evidence="2">Flight muscle</tissue>
    </source>
</reference>
<protein>
    <submittedName>
        <fullName evidence="2">Uncharacterized protein</fullName>
    </submittedName>
</protein>
<evidence type="ECO:0000313" key="2">
    <source>
        <dbReference type="EMBL" id="KAF6324850.1"/>
    </source>
</evidence>
<feature type="region of interest" description="Disordered" evidence="1">
    <location>
        <begin position="1"/>
        <end position="100"/>
    </location>
</feature>
<dbReference type="AlphaFoldDB" id="A0A7J7VIL7"/>
<proteinExistence type="predicted"/>
<dbReference type="Proteomes" id="UP000527355">
    <property type="component" value="Unassembled WGS sequence"/>
</dbReference>
<evidence type="ECO:0000313" key="3">
    <source>
        <dbReference type="Proteomes" id="UP000527355"/>
    </source>
</evidence>
<gene>
    <name evidence="2" type="ORF">mMyoMyo1_008304</name>
</gene>
<comment type="caution">
    <text evidence="2">The sequence shown here is derived from an EMBL/GenBank/DDBJ whole genome shotgun (WGS) entry which is preliminary data.</text>
</comment>
<organism evidence="2 3">
    <name type="scientific">Myotis myotis</name>
    <name type="common">Greater mouse-eared bat</name>
    <name type="synonym">Vespertilio myotis</name>
    <dbReference type="NCBI Taxonomy" id="51298"/>
    <lineage>
        <taxon>Eukaryota</taxon>
        <taxon>Metazoa</taxon>
        <taxon>Chordata</taxon>
        <taxon>Craniata</taxon>
        <taxon>Vertebrata</taxon>
        <taxon>Euteleostomi</taxon>
        <taxon>Mammalia</taxon>
        <taxon>Eutheria</taxon>
        <taxon>Laurasiatheria</taxon>
        <taxon>Chiroptera</taxon>
        <taxon>Yangochiroptera</taxon>
        <taxon>Vespertilionidae</taxon>
        <taxon>Myotis</taxon>
    </lineage>
</organism>
<name>A0A7J7VIL7_MYOMY</name>
<feature type="compositionally biased region" description="Pro residues" evidence="1">
    <location>
        <begin position="43"/>
        <end position="52"/>
    </location>
</feature>
<keyword evidence="3" id="KW-1185">Reference proteome</keyword>